<dbReference type="RefSeq" id="WP_152547385.1">
    <property type="nucleotide sequence ID" value="NZ_JNCA01000016.1"/>
</dbReference>
<keyword evidence="1" id="KW-0472">Membrane</keyword>
<keyword evidence="3" id="KW-1185">Reference proteome</keyword>
<protein>
    <submittedName>
        <fullName evidence="2">Uncharacterized protein</fullName>
    </submittedName>
</protein>
<dbReference type="EMBL" id="JNCA01000016">
    <property type="protein sequence ID" value="KDN55217.1"/>
    <property type="molecule type" value="Genomic_DNA"/>
</dbReference>
<reference evidence="2 3" key="1">
    <citation type="submission" date="2014-05" db="EMBL/GenBank/DDBJ databases">
        <title>Genome Sequence of Flavobacterium sp. EM1321.</title>
        <authorList>
            <person name="Shin S.-K."/>
            <person name="Yi H."/>
        </authorList>
    </citation>
    <scope>NUCLEOTIDE SEQUENCE [LARGE SCALE GENOMIC DNA]</scope>
    <source>
        <strain evidence="2 3">EM1321</strain>
    </source>
</reference>
<dbReference type="OrthoDB" id="1361323at2"/>
<feature type="transmembrane region" description="Helical" evidence="1">
    <location>
        <begin position="73"/>
        <end position="91"/>
    </location>
</feature>
<sequence length="221" mass="25822">MNKNEIKKIFLSNTDEKLSIYLEILLSKCKDIARESNVIAIFMLILILLFYLTDFSKLESLQVGPVEINDVNSIKIFIPLVFAFLVFRYIIISAHKAELHKIITEFSSEYFDYENSIPVDELHMDDFTRSILPFSIYGEISKLAHKGKSKFGCFGAFLIFPISAISFIPFVLEYFWIKEFVLQFETLNFYQKSSIVLSIWIIIISIYYFIHTMIISVNENK</sequence>
<dbReference type="PATRIC" id="fig|1492738.3.peg.1797"/>
<name>A0A066WMG5_9FLAO</name>
<proteinExistence type="predicted"/>
<dbReference type="eggNOG" id="ENOG502ZNT5">
    <property type="taxonomic scope" value="Bacteria"/>
</dbReference>
<feature type="transmembrane region" description="Helical" evidence="1">
    <location>
        <begin position="36"/>
        <end position="53"/>
    </location>
</feature>
<comment type="caution">
    <text evidence="2">The sequence shown here is derived from an EMBL/GenBank/DDBJ whole genome shotgun (WGS) entry which is preliminary data.</text>
</comment>
<evidence type="ECO:0000313" key="2">
    <source>
        <dbReference type="EMBL" id="KDN55217.1"/>
    </source>
</evidence>
<evidence type="ECO:0000256" key="1">
    <source>
        <dbReference type="SAM" id="Phobius"/>
    </source>
</evidence>
<accession>A0A066WMG5</accession>
<gene>
    <name evidence="2" type="ORF">FEM21_18080</name>
</gene>
<dbReference type="AlphaFoldDB" id="A0A066WMG5"/>
<keyword evidence="1" id="KW-0812">Transmembrane</keyword>
<dbReference type="Proteomes" id="UP000027064">
    <property type="component" value="Unassembled WGS sequence"/>
</dbReference>
<organism evidence="2 3">
    <name type="scientific">Flavobacterium seoulense</name>
    <dbReference type="NCBI Taxonomy" id="1492738"/>
    <lineage>
        <taxon>Bacteria</taxon>
        <taxon>Pseudomonadati</taxon>
        <taxon>Bacteroidota</taxon>
        <taxon>Flavobacteriia</taxon>
        <taxon>Flavobacteriales</taxon>
        <taxon>Flavobacteriaceae</taxon>
        <taxon>Flavobacterium</taxon>
    </lineage>
</organism>
<feature type="transmembrane region" description="Helical" evidence="1">
    <location>
        <begin position="151"/>
        <end position="177"/>
    </location>
</feature>
<feature type="transmembrane region" description="Helical" evidence="1">
    <location>
        <begin position="197"/>
        <end position="217"/>
    </location>
</feature>
<keyword evidence="1" id="KW-1133">Transmembrane helix</keyword>
<evidence type="ECO:0000313" key="3">
    <source>
        <dbReference type="Proteomes" id="UP000027064"/>
    </source>
</evidence>